<dbReference type="AlphaFoldDB" id="A0A0M2STS8"/>
<protein>
    <submittedName>
        <fullName evidence="1">Uncharacterized protein</fullName>
    </submittedName>
</protein>
<dbReference type="Proteomes" id="UP000034166">
    <property type="component" value="Unassembled WGS sequence"/>
</dbReference>
<dbReference type="EMBL" id="LAYY01000014">
    <property type="protein sequence ID" value="KKK37533.1"/>
    <property type="molecule type" value="Genomic_DNA"/>
</dbReference>
<evidence type="ECO:0000313" key="2">
    <source>
        <dbReference type="Proteomes" id="UP000034166"/>
    </source>
</evidence>
<name>A0A0M2STS8_9BACI</name>
<organism evidence="1 2">
    <name type="scientific">Mesobacillus campisalis</name>
    <dbReference type="NCBI Taxonomy" id="1408103"/>
    <lineage>
        <taxon>Bacteria</taxon>
        <taxon>Bacillati</taxon>
        <taxon>Bacillota</taxon>
        <taxon>Bacilli</taxon>
        <taxon>Bacillales</taxon>
        <taxon>Bacillaceae</taxon>
        <taxon>Mesobacillus</taxon>
    </lineage>
</organism>
<proteinExistence type="predicted"/>
<comment type="caution">
    <text evidence="1">The sequence shown here is derived from an EMBL/GenBank/DDBJ whole genome shotgun (WGS) entry which is preliminary data.</text>
</comment>
<sequence length="160" mass="19065">MKNTRLKFEEPSIQNEKQMNLEGEIKMKNIIKGLESMDMNKEITITFTKEELEIGKKMLDEKIKNNPYYLLESKLEDELRILNGDLYEIEERINECSNVIDQIGIMGDLLSIREEIEQLLMILYRQDRTVNGLKMIDFNLPKLRENVEELFEKLEGNYWI</sequence>
<reference evidence="1 2" key="1">
    <citation type="submission" date="2015-04" db="EMBL/GenBank/DDBJ databases">
        <title>Taxonomic description and genome sequence of Bacillus campisalis sp. nov., a novel member of the genus Bacillus isolated from solar saltern.</title>
        <authorList>
            <person name="Mathan Kumar R."/>
            <person name="Kaur G."/>
            <person name="Kumar A."/>
            <person name="Singh N.K."/>
            <person name="Kaur N."/>
            <person name="Kumar N."/>
            <person name="Mayilraj S."/>
        </authorList>
    </citation>
    <scope>NUCLEOTIDE SEQUENCE [LARGE SCALE GENOMIC DNA]</scope>
    <source>
        <strain evidence="1 2">SA2-6</strain>
    </source>
</reference>
<keyword evidence="2" id="KW-1185">Reference proteome</keyword>
<gene>
    <name evidence="1" type="ORF">WQ57_13935</name>
</gene>
<dbReference type="PATRIC" id="fig|1408103.3.peg.3132"/>
<accession>A0A0M2STS8</accession>
<evidence type="ECO:0000313" key="1">
    <source>
        <dbReference type="EMBL" id="KKK37533.1"/>
    </source>
</evidence>